<dbReference type="Proteomes" id="UP001206692">
    <property type="component" value="Unassembled WGS sequence"/>
</dbReference>
<evidence type="ECO:0000256" key="5">
    <source>
        <dbReference type="ARBA" id="ARBA00022917"/>
    </source>
</evidence>
<feature type="non-terminal residue" evidence="9">
    <location>
        <position position="70"/>
    </location>
</feature>
<evidence type="ECO:0000256" key="7">
    <source>
        <dbReference type="ARBA" id="ARBA00048359"/>
    </source>
</evidence>
<accession>A0ABT1SVA4</accession>
<reference evidence="9 10" key="1">
    <citation type="submission" date="2022-06" db="EMBL/GenBank/DDBJ databases">
        <title>Isolation of gut microbiota from human fecal samples.</title>
        <authorList>
            <person name="Pamer E.G."/>
            <person name="Barat B."/>
            <person name="Waligurski E."/>
            <person name="Medina S."/>
            <person name="Paddock L."/>
            <person name="Mostad J."/>
        </authorList>
    </citation>
    <scope>NUCLEOTIDE SEQUENCE [LARGE SCALE GENOMIC DNA]</scope>
    <source>
        <strain evidence="9 10">DFI.1.1</strain>
    </source>
</reference>
<keyword evidence="6" id="KW-0030">Aminoacyl-tRNA synthetase</keyword>
<organism evidence="9 10">
    <name type="scientific">Megasphaera massiliensis</name>
    <dbReference type="NCBI Taxonomy" id="1232428"/>
    <lineage>
        <taxon>Bacteria</taxon>
        <taxon>Bacillati</taxon>
        <taxon>Bacillota</taxon>
        <taxon>Negativicutes</taxon>
        <taxon>Veillonellales</taxon>
        <taxon>Veillonellaceae</taxon>
        <taxon>Megasphaera</taxon>
    </lineage>
</organism>
<feature type="domain" description="Aminoacyl-tRNA synthetase class Ia" evidence="8">
    <location>
        <begin position="3"/>
        <end position="70"/>
    </location>
</feature>
<keyword evidence="2 9" id="KW-0436">Ligase</keyword>
<dbReference type="InterPro" id="IPR002300">
    <property type="entry name" value="aa-tRNA-synth_Ia"/>
</dbReference>
<dbReference type="Gene3D" id="3.40.50.620">
    <property type="entry name" value="HUPs"/>
    <property type="match status" value="1"/>
</dbReference>
<name>A0ABT1SVA4_9FIRM</name>
<evidence type="ECO:0000313" key="9">
    <source>
        <dbReference type="EMBL" id="MCQ5343807.1"/>
    </source>
</evidence>
<dbReference type="EMBL" id="JANGEW010000298">
    <property type="protein sequence ID" value="MCQ5343807.1"/>
    <property type="molecule type" value="Genomic_DNA"/>
</dbReference>
<sequence length="70" mass="8238">FRYESDIMDDWFDSGSTHQGVLKHDHDLDYPCEMYLEGSDQHLAWFNRSHLTSVAVNRYAPYKSVLTHGF</sequence>
<feature type="non-terminal residue" evidence="9">
    <location>
        <position position="1"/>
    </location>
</feature>
<comment type="similarity">
    <text evidence="1">Belongs to the class-I aminoacyl-tRNA synthetase family. IleS type 1 subfamily.</text>
</comment>
<dbReference type="InterPro" id="IPR014729">
    <property type="entry name" value="Rossmann-like_a/b/a_fold"/>
</dbReference>
<keyword evidence="4" id="KW-0067">ATP-binding</keyword>
<keyword evidence="3" id="KW-0547">Nucleotide-binding</keyword>
<dbReference type="GO" id="GO:0016874">
    <property type="term" value="F:ligase activity"/>
    <property type="evidence" value="ECO:0007669"/>
    <property type="project" value="UniProtKB-KW"/>
</dbReference>
<gene>
    <name evidence="9" type="ORF">NE675_12385</name>
</gene>
<evidence type="ECO:0000256" key="4">
    <source>
        <dbReference type="ARBA" id="ARBA00022840"/>
    </source>
</evidence>
<evidence type="ECO:0000256" key="6">
    <source>
        <dbReference type="ARBA" id="ARBA00023146"/>
    </source>
</evidence>
<dbReference type="PANTHER" id="PTHR42765">
    <property type="entry name" value="SOLEUCYL-TRNA SYNTHETASE"/>
    <property type="match status" value="1"/>
</dbReference>
<dbReference type="Pfam" id="PF00133">
    <property type="entry name" value="tRNA-synt_1"/>
    <property type="match status" value="1"/>
</dbReference>
<proteinExistence type="inferred from homology"/>
<dbReference type="SUPFAM" id="SSF52374">
    <property type="entry name" value="Nucleotidylyl transferase"/>
    <property type="match status" value="1"/>
</dbReference>
<evidence type="ECO:0000256" key="2">
    <source>
        <dbReference type="ARBA" id="ARBA00022598"/>
    </source>
</evidence>
<dbReference type="InterPro" id="IPR050081">
    <property type="entry name" value="Ile-tRNA_ligase"/>
</dbReference>
<keyword evidence="10" id="KW-1185">Reference proteome</keyword>
<evidence type="ECO:0000259" key="8">
    <source>
        <dbReference type="Pfam" id="PF00133"/>
    </source>
</evidence>
<evidence type="ECO:0000313" key="10">
    <source>
        <dbReference type="Proteomes" id="UP001206692"/>
    </source>
</evidence>
<evidence type="ECO:0000256" key="1">
    <source>
        <dbReference type="ARBA" id="ARBA00006887"/>
    </source>
</evidence>
<protein>
    <submittedName>
        <fullName evidence="9">Class I tRNA ligase family protein</fullName>
    </submittedName>
</protein>
<dbReference type="RefSeq" id="WP_256186360.1">
    <property type="nucleotide sequence ID" value="NZ_JANGEW010000298.1"/>
</dbReference>
<comment type="caution">
    <text evidence="9">The sequence shown here is derived from an EMBL/GenBank/DDBJ whole genome shotgun (WGS) entry which is preliminary data.</text>
</comment>
<evidence type="ECO:0000256" key="3">
    <source>
        <dbReference type="ARBA" id="ARBA00022741"/>
    </source>
</evidence>
<comment type="catalytic activity">
    <reaction evidence="7">
        <text>tRNA(Ile) + L-isoleucine + ATP = L-isoleucyl-tRNA(Ile) + AMP + diphosphate</text>
        <dbReference type="Rhea" id="RHEA:11060"/>
        <dbReference type="Rhea" id="RHEA-COMP:9666"/>
        <dbReference type="Rhea" id="RHEA-COMP:9695"/>
        <dbReference type="ChEBI" id="CHEBI:30616"/>
        <dbReference type="ChEBI" id="CHEBI:33019"/>
        <dbReference type="ChEBI" id="CHEBI:58045"/>
        <dbReference type="ChEBI" id="CHEBI:78442"/>
        <dbReference type="ChEBI" id="CHEBI:78528"/>
        <dbReference type="ChEBI" id="CHEBI:456215"/>
        <dbReference type="EC" id="6.1.1.5"/>
    </reaction>
</comment>
<dbReference type="PANTHER" id="PTHR42765:SF1">
    <property type="entry name" value="ISOLEUCINE--TRNA LIGASE, MITOCHONDRIAL"/>
    <property type="match status" value="1"/>
</dbReference>
<keyword evidence="5" id="KW-0648">Protein biosynthesis</keyword>